<gene>
    <name evidence="4" type="ORF">QQX04_08515</name>
</gene>
<comment type="caution">
    <text evidence="4">The sequence shown here is derived from an EMBL/GenBank/DDBJ whole genome shotgun (WGS) entry which is preliminary data.</text>
</comment>
<organism evidence="4 5">
    <name type="scientific">Demequina zhanjiangensis</name>
    <dbReference type="NCBI Taxonomy" id="3051659"/>
    <lineage>
        <taxon>Bacteria</taxon>
        <taxon>Bacillati</taxon>
        <taxon>Actinomycetota</taxon>
        <taxon>Actinomycetes</taxon>
        <taxon>Micrococcales</taxon>
        <taxon>Demequinaceae</taxon>
        <taxon>Demequina</taxon>
    </lineage>
</organism>
<dbReference type="GO" id="GO:0016491">
    <property type="term" value="F:oxidoreductase activity"/>
    <property type="evidence" value="ECO:0007669"/>
    <property type="project" value="UniProtKB-KW"/>
</dbReference>
<sequence>MNILVIIGHPFAGSLNHALAHEYAESARNAGANVDVIDLAEDASPDHPRTLSDVRRARAGSPETIDAHVEDYLARVRAADHLALFYPMWWGTYPAVLKQFFDRVLLSGDAYASRAKASDWVRGLKGRTARITHTSDSPRLFAKIAYHDASIASVKTATLWYTGIKTVGVRHFASVRGSSLATRQKWIARIGRDGATDAKRTPNPSKNMLQARALVDA</sequence>
<evidence type="ECO:0000313" key="5">
    <source>
        <dbReference type="Proteomes" id="UP001172738"/>
    </source>
</evidence>
<feature type="domain" description="Flavodoxin-like fold" evidence="3">
    <location>
        <begin position="1"/>
        <end position="179"/>
    </location>
</feature>
<evidence type="ECO:0000256" key="1">
    <source>
        <dbReference type="ARBA" id="ARBA00006252"/>
    </source>
</evidence>
<dbReference type="EMBL" id="JAUHPV010000004">
    <property type="protein sequence ID" value="MDN4473030.1"/>
    <property type="molecule type" value="Genomic_DNA"/>
</dbReference>
<dbReference type="InterPro" id="IPR029039">
    <property type="entry name" value="Flavoprotein-like_sf"/>
</dbReference>
<keyword evidence="2 4" id="KW-0560">Oxidoreductase</keyword>
<dbReference type="PANTHER" id="PTHR10204">
    <property type="entry name" value="NAD P H OXIDOREDUCTASE-RELATED"/>
    <property type="match status" value="1"/>
</dbReference>
<dbReference type="Gene3D" id="3.40.50.360">
    <property type="match status" value="1"/>
</dbReference>
<dbReference type="InterPro" id="IPR051545">
    <property type="entry name" value="NAD(P)H_dehydrogenase_qn"/>
</dbReference>
<dbReference type="SUPFAM" id="SSF52218">
    <property type="entry name" value="Flavoproteins"/>
    <property type="match status" value="1"/>
</dbReference>
<dbReference type="InterPro" id="IPR003680">
    <property type="entry name" value="Flavodoxin_fold"/>
</dbReference>
<proteinExistence type="inferred from homology"/>
<keyword evidence="5" id="KW-1185">Reference proteome</keyword>
<comment type="similarity">
    <text evidence="1">Belongs to the NAD(P)H dehydrogenase (quinone) family.</text>
</comment>
<evidence type="ECO:0000259" key="3">
    <source>
        <dbReference type="Pfam" id="PF02525"/>
    </source>
</evidence>
<dbReference type="RefSeq" id="WP_301128157.1">
    <property type="nucleotide sequence ID" value="NZ_JAUHPV010000004.1"/>
</dbReference>
<accession>A0ABT8G1M5</accession>
<dbReference type="Proteomes" id="UP001172738">
    <property type="component" value="Unassembled WGS sequence"/>
</dbReference>
<dbReference type="PANTHER" id="PTHR10204:SF34">
    <property type="entry name" value="NAD(P)H DEHYDROGENASE [QUINONE] 1 ISOFORM 1"/>
    <property type="match status" value="1"/>
</dbReference>
<reference evidence="4" key="1">
    <citation type="submission" date="2023-06" db="EMBL/GenBank/DDBJ databases">
        <title>SYSU T00b26.</title>
        <authorList>
            <person name="Gao L."/>
            <person name="Fang B.-Z."/>
            <person name="Li W.-J."/>
        </authorList>
    </citation>
    <scope>NUCLEOTIDE SEQUENCE</scope>
    <source>
        <strain evidence="4">SYSU T00b26</strain>
    </source>
</reference>
<evidence type="ECO:0000256" key="2">
    <source>
        <dbReference type="ARBA" id="ARBA00023002"/>
    </source>
</evidence>
<evidence type="ECO:0000313" key="4">
    <source>
        <dbReference type="EMBL" id="MDN4473030.1"/>
    </source>
</evidence>
<dbReference type="Pfam" id="PF02525">
    <property type="entry name" value="Flavodoxin_2"/>
    <property type="match status" value="1"/>
</dbReference>
<name>A0ABT8G1M5_9MICO</name>
<dbReference type="EC" id="1.-.-.-" evidence="4"/>
<protein>
    <submittedName>
        <fullName evidence="4">NAD(P)H-dependent oxidoreductase</fullName>
        <ecNumber evidence="4">1.-.-.-</ecNumber>
    </submittedName>
</protein>